<dbReference type="PANTHER" id="PTHR31495">
    <property type="entry name" value="PEROXYGENASE 3-RELATED"/>
    <property type="match status" value="1"/>
</dbReference>
<dbReference type="PANTHER" id="PTHR31495:SF1">
    <property type="entry name" value="INACTIVE PEROXYGENASE-LIKE PROTEIN-RELATED"/>
    <property type="match status" value="1"/>
</dbReference>
<dbReference type="GO" id="GO:0005509">
    <property type="term" value="F:calcium ion binding"/>
    <property type="evidence" value="ECO:0007669"/>
    <property type="project" value="TreeGrafter"/>
</dbReference>
<keyword evidence="3" id="KW-1185">Reference proteome</keyword>
<reference evidence="2 3" key="1">
    <citation type="submission" date="2020-12" db="EMBL/GenBank/DDBJ databases">
        <title>Concerted genomic and epigenomic changes stabilize Arabidopsis allopolyploids.</title>
        <authorList>
            <person name="Chen Z."/>
        </authorList>
    </citation>
    <scope>NUCLEOTIDE SEQUENCE [LARGE SCALE GENOMIC DNA]</scope>
    <source>
        <strain evidence="2">As9502</strain>
        <tissue evidence="2">Leaf</tissue>
    </source>
</reference>
<organism evidence="2 3">
    <name type="scientific">Arabidopsis suecica</name>
    <name type="common">Swedish thale-cress</name>
    <name type="synonym">Cardaminopsis suecica</name>
    <dbReference type="NCBI Taxonomy" id="45249"/>
    <lineage>
        <taxon>Eukaryota</taxon>
        <taxon>Viridiplantae</taxon>
        <taxon>Streptophyta</taxon>
        <taxon>Embryophyta</taxon>
        <taxon>Tracheophyta</taxon>
        <taxon>Spermatophyta</taxon>
        <taxon>Magnoliopsida</taxon>
        <taxon>eudicotyledons</taxon>
        <taxon>Gunneridae</taxon>
        <taxon>Pentapetalae</taxon>
        <taxon>rosids</taxon>
        <taxon>malvids</taxon>
        <taxon>Brassicales</taxon>
        <taxon>Brassicaceae</taxon>
        <taxon>Camelineae</taxon>
        <taxon>Arabidopsis</taxon>
    </lineage>
</organism>
<dbReference type="GO" id="GO:0004497">
    <property type="term" value="F:monooxygenase activity"/>
    <property type="evidence" value="ECO:0007669"/>
    <property type="project" value="TreeGrafter"/>
</dbReference>
<dbReference type="Pfam" id="PF05042">
    <property type="entry name" value="Caleosin"/>
    <property type="match status" value="1"/>
</dbReference>
<dbReference type="EMBL" id="JAEFBJ010000001">
    <property type="protein sequence ID" value="KAG7655290.1"/>
    <property type="molecule type" value="Genomic_DNA"/>
</dbReference>
<evidence type="ECO:0000313" key="3">
    <source>
        <dbReference type="Proteomes" id="UP000694251"/>
    </source>
</evidence>
<dbReference type="AlphaFoldDB" id="A0A8T2H7I0"/>
<name>A0A8T2H7I0_ARASU</name>
<comment type="caution">
    <text evidence="2">The sequence shown here is derived from an EMBL/GenBank/DDBJ whole genome shotgun (WGS) entry which is preliminary data.</text>
</comment>
<dbReference type="OrthoDB" id="640742at2759"/>
<dbReference type="InterPro" id="IPR007736">
    <property type="entry name" value="Caleosin-related"/>
</dbReference>
<sequence>MRNLPRDLEHSGQGVSCRLLLLSSSTWDSARKLVRFVESKFEEIFNKHARTHKDALTAKEIKQMLKTNREPYDFIGWLSDFIEWKILHTLA</sequence>
<protein>
    <submittedName>
        <fullName evidence="2">Caleosin-related</fullName>
    </submittedName>
</protein>
<evidence type="ECO:0000313" key="2">
    <source>
        <dbReference type="EMBL" id="KAG7655290.1"/>
    </source>
</evidence>
<proteinExistence type="inferred from homology"/>
<accession>A0A8T2H7I0</accession>
<gene>
    <name evidence="2" type="ORF">ISN44_As01g023750</name>
</gene>
<evidence type="ECO:0000256" key="1">
    <source>
        <dbReference type="ARBA" id="ARBA00006765"/>
    </source>
</evidence>
<dbReference type="Proteomes" id="UP000694251">
    <property type="component" value="Chromosome 1"/>
</dbReference>
<comment type="similarity">
    <text evidence="1">Belongs to the caleosin family.</text>
</comment>